<evidence type="ECO:0000256" key="4">
    <source>
        <dbReference type="ARBA" id="ARBA00023180"/>
    </source>
</evidence>
<sequence>MASSSENKDVAVEGHFGSVRGSVTIIAGVLVSSFLGVPYADRNTLRFAAPVPWHRKLYQFDATSPAPACAQTNDKKDGMNDSTSEDCLHLNVWAPTCGGRICPGNLTIVIFFHGGFFQTGGNNDPYHDGGILAAMGGVMVVVPNWRLGLLGFVSMATADSPLNVGFLDQVEAFQWVRRNAGPFGGNVSDIVIAAQGSGASALGYHLFAYDGSLPGLCRLYEGRNLVLHKPTRSIWYPMYGYNRAADQKRAILARLLCDEGAEKDTWLQCLRSLPVQALFKTPPGALRSLPTFFPILPIMWNPIMWKKFTPSGLSVLIGFSDDEAPAISENFASYLNFNLQDSERSASSVLTLLGIPQEEAAEVALNYSKTQSPGHEKWAQELLSDIVVVCPVRLFAEQLHALGNRVHTYVFHGSDVTSVRSVGREDIARIFFGYAISQGLAIEEQVLSRRVIKRIGHFFKTGNHLALYRIVAFY</sequence>
<dbReference type="AlphaFoldDB" id="A0A9D4PZR2"/>
<evidence type="ECO:0000256" key="3">
    <source>
        <dbReference type="ARBA" id="ARBA00022801"/>
    </source>
</evidence>
<dbReference type="InterPro" id="IPR002018">
    <property type="entry name" value="CarbesteraseB"/>
</dbReference>
<evidence type="ECO:0000313" key="7">
    <source>
        <dbReference type="Proteomes" id="UP000821837"/>
    </source>
</evidence>
<dbReference type="PANTHER" id="PTHR43918">
    <property type="entry name" value="ACETYLCHOLINESTERASE"/>
    <property type="match status" value="1"/>
</dbReference>
<reference evidence="6" key="2">
    <citation type="submission" date="2021-09" db="EMBL/GenBank/DDBJ databases">
        <authorList>
            <person name="Jia N."/>
            <person name="Wang J."/>
            <person name="Shi W."/>
            <person name="Du L."/>
            <person name="Sun Y."/>
            <person name="Zhan W."/>
            <person name="Jiang J."/>
            <person name="Wang Q."/>
            <person name="Zhang B."/>
            <person name="Ji P."/>
            <person name="Sakyi L.B."/>
            <person name="Cui X."/>
            <person name="Yuan T."/>
            <person name="Jiang B."/>
            <person name="Yang W."/>
            <person name="Lam T.T.-Y."/>
            <person name="Chang Q."/>
            <person name="Ding S."/>
            <person name="Wang X."/>
            <person name="Zhu J."/>
            <person name="Ruan X."/>
            <person name="Zhao L."/>
            <person name="Wei J."/>
            <person name="Que T."/>
            <person name="Du C."/>
            <person name="Cheng J."/>
            <person name="Dai P."/>
            <person name="Han X."/>
            <person name="Huang E."/>
            <person name="Gao Y."/>
            <person name="Liu J."/>
            <person name="Shao H."/>
            <person name="Ye R."/>
            <person name="Li L."/>
            <person name="Wei W."/>
            <person name="Wang X."/>
            <person name="Wang C."/>
            <person name="Huo Q."/>
            <person name="Li W."/>
            <person name="Guo W."/>
            <person name="Chen H."/>
            <person name="Chen S."/>
            <person name="Zhou L."/>
            <person name="Zhou L."/>
            <person name="Ni X."/>
            <person name="Tian J."/>
            <person name="Zhou Y."/>
            <person name="Sheng Y."/>
            <person name="Liu T."/>
            <person name="Pan Y."/>
            <person name="Xia L."/>
            <person name="Li J."/>
            <person name="Zhao F."/>
            <person name="Cao W."/>
        </authorList>
    </citation>
    <scope>NUCLEOTIDE SEQUENCE</scope>
    <source>
        <strain evidence="6">Rsan-2018</strain>
        <tissue evidence="6">Larvae</tissue>
    </source>
</reference>
<keyword evidence="2" id="KW-0719">Serine esterase</keyword>
<dbReference type="GO" id="GO:0019695">
    <property type="term" value="P:choline metabolic process"/>
    <property type="evidence" value="ECO:0007669"/>
    <property type="project" value="TreeGrafter"/>
</dbReference>
<evidence type="ECO:0000256" key="1">
    <source>
        <dbReference type="ARBA" id="ARBA00005964"/>
    </source>
</evidence>
<keyword evidence="7" id="KW-1185">Reference proteome</keyword>
<dbReference type="SUPFAM" id="SSF53474">
    <property type="entry name" value="alpha/beta-Hydrolases"/>
    <property type="match status" value="1"/>
</dbReference>
<reference evidence="6" key="1">
    <citation type="journal article" date="2020" name="Cell">
        <title>Large-Scale Comparative Analyses of Tick Genomes Elucidate Their Genetic Diversity and Vector Capacities.</title>
        <authorList>
            <consortium name="Tick Genome and Microbiome Consortium (TIGMIC)"/>
            <person name="Jia N."/>
            <person name="Wang J."/>
            <person name="Shi W."/>
            <person name="Du L."/>
            <person name="Sun Y."/>
            <person name="Zhan W."/>
            <person name="Jiang J.F."/>
            <person name="Wang Q."/>
            <person name="Zhang B."/>
            <person name="Ji P."/>
            <person name="Bell-Sakyi L."/>
            <person name="Cui X.M."/>
            <person name="Yuan T.T."/>
            <person name="Jiang B.G."/>
            <person name="Yang W.F."/>
            <person name="Lam T.T."/>
            <person name="Chang Q.C."/>
            <person name="Ding S.J."/>
            <person name="Wang X.J."/>
            <person name="Zhu J.G."/>
            <person name="Ruan X.D."/>
            <person name="Zhao L."/>
            <person name="Wei J.T."/>
            <person name="Ye R.Z."/>
            <person name="Que T.C."/>
            <person name="Du C.H."/>
            <person name="Zhou Y.H."/>
            <person name="Cheng J.X."/>
            <person name="Dai P.F."/>
            <person name="Guo W.B."/>
            <person name="Han X.H."/>
            <person name="Huang E.J."/>
            <person name="Li L.F."/>
            <person name="Wei W."/>
            <person name="Gao Y.C."/>
            <person name="Liu J.Z."/>
            <person name="Shao H.Z."/>
            <person name="Wang X."/>
            <person name="Wang C.C."/>
            <person name="Yang T.C."/>
            <person name="Huo Q.B."/>
            <person name="Li W."/>
            <person name="Chen H.Y."/>
            <person name="Chen S.E."/>
            <person name="Zhou L.G."/>
            <person name="Ni X.B."/>
            <person name="Tian J.H."/>
            <person name="Sheng Y."/>
            <person name="Liu T."/>
            <person name="Pan Y.S."/>
            <person name="Xia L.Y."/>
            <person name="Li J."/>
            <person name="Zhao F."/>
            <person name="Cao W.C."/>
        </authorList>
    </citation>
    <scope>NUCLEOTIDE SEQUENCE</scope>
    <source>
        <strain evidence="6">Rsan-2018</strain>
    </source>
</reference>
<protein>
    <recommendedName>
        <fullName evidence="5">Carboxylesterase type B domain-containing protein</fullName>
    </recommendedName>
</protein>
<dbReference type="GO" id="GO:0006581">
    <property type="term" value="P:acetylcholine catabolic process"/>
    <property type="evidence" value="ECO:0007669"/>
    <property type="project" value="TreeGrafter"/>
</dbReference>
<evidence type="ECO:0000313" key="6">
    <source>
        <dbReference type="EMBL" id="KAH7961848.1"/>
    </source>
</evidence>
<dbReference type="InterPro" id="IPR029058">
    <property type="entry name" value="AB_hydrolase_fold"/>
</dbReference>
<dbReference type="VEuPathDB" id="VectorBase:RSAN_027634"/>
<evidence type="ECO:0000256" key="2">
    <source>
        <dbReference type="ARBA" id="ARBA00022487"/>
    </source>
</evidence>
<dbReference type="Proteomes" id="UP000821837">
    <property type="component" value="Chromosome 3"/>
</dbReference>
<dbReference type="Pfam" id="PF00135">
    <property type="entry name" value="COesterase"/>
    <property type="match status" value="1"/>
</dbReference>
<dbReference type="GO" id="GO:0005886">
    <property type="term" value="C:plasma membrane"/>
    <property type="evidence" value="ECO:0007669"/>
    <property type="project" value="TreeGrafter"/>
</dbReference>
<organism evidence="6 7">
    <name type="scientific">Rhipicephalus sanguineus</name>
    <name type="common">Brown dog tick</name>
    <name type="synonym">Ixodes sanguineus</name>
    <dbReference type="NCBI Taxonomy" id="34632"/>
    <lineage>
        <taxon>Eukaryota</taxon>
        <taxon>Metazoa</taxon>
        <taxon>Ecdysozoa</taxon>
        <taxon>Arthropoda</taxon>
        <taxon>Chelicerata</taxon>
        <taxon>Arachnida</taxon>
        <taxon>Acari</taxon>
        <taxon>Parasitiformes</taxon>
        <taxon>Ixodida</taxon>
        <taxon>Ixodoidea</taxon>
        <taxon>Ixodidae</taxon>
        <taxon>Rhipicephalinae</taxon>
        <taxon>Rhipicephalus</taxon>
        <taxon>Rhipicephalus</taxon>
    </lineage>
</organism>
<dbReference type="Gene3D" id="3.40.50.1820">
    <property type="entry name" value="alpha/beta hydrolase"/>
    <property type="match status" value="1"/>
</dbReference>
<accession>A0A9D4PZR2</accession>
<proteinExistence type="inferred from homology"/>
<comment type="similarity">
    <text evidence="1">Belongs to the type-B carboxylesterase/lipase family.</text>
</comment>
<keyword evidence="3" id="KW-0378">Hydrolase</keyword>
<dbReference type="GO" id="GO:0005615">
    <property type="term" value="C:extracellular space"/>
    <property type="evidence" value="ECO:0007669"/>
    <property type="project" value="TreeGrafter"/>
</dbReference>
<evidence type="ECO:0000259" key="5">
    <source>
        <dbReference type="Pfam" id="PF00135"/>
    </source>
</evidence>
<dbReference type="PANTHER" id="PTHR43918:SF4">
    <property type="entry name" value="CARBOXYLIC ESTER HYDROLASE"/>
    <property type="match status" value="1"/>
</dbReference>
<dbReference type="GO" id="GO:0003990">
    <property type="term" value="F:acetylcholinesterase activity"/>
    <property type="evidence" value="ECO:0007669"/>
    <property type="project" value="TreeGrafter"/>
</dbReference>
<name>A0A9D4PZR2_RHISA</name>
<feature type="domain" description="Carboxylesterase type B" evidence="5">
    <location>
        <begin position="11"/>
        <end position="463"/>
    </location>
</feature>
<dbReference type="EMBL" id="JABSTV010001249">
    <property type="protein sequence ID" value="KAH7961848.1"/>
    <property type="molecule type" value="Genomic_DNA"/>
</dbReference>
<dbReference type="InterPro" id="IPR050654">
    <property type="entry name" value="AChE-related_enzymes"/>
</dbReference>
<gene>
    <name evidence="6" type="ORF">HPB52_012653</name>
</gene>
<keyword evidence="4" id="KW-0325">Glycoprotein</keyword>
<comment type="caution">
    <text evidence="6">The sequence shown here is derived from an EMBL/GenBank/DDBJ whole genome shotgun (WGS) entry which is preliminary data.</text>
</comment>